<evidence type="ECO:0000313" key="1">
    <source>
        <dbReference type="EMBL" id="MBK0383597.1"/>
    </source>
</evidence>
<accession>A0ABS1BL30</accession>
<evidence type="ECO:0000313" key="2">
    <source>
        <dbReference type="Proteomes" id="UP000660024"/>
    </source>
</evidence>
<dbReference type="RefSeq" id="WP_200586471.1">
    <property type="nucleotide sequence ID" value="NZ_JAEHFY010000015.1"/>
</dbReference>
<sequence length="285" mass="32491">MQKVNFLIFLTCFFCACIIKKTTVSTEAVFTDTSQIAGKLIWYGNPDKPYKDVFVNFNDEDNHGTTPTLTTINDPKYGKVWKVYKPSGAKRAEISRAKGYEQHDGETIYISYNWKIKVKQKKFKTGCAVFQWKTEGGGDVRQNYPFNLTYGNGVLSLNAYGPGTSTDWWKNPGKNIATKKNTIWKKAVPQNQWQNIVFGIKVSSYTGTDTTKLGYIEFWFNGVKQTFNVDNSGIDYRVILSPDKKRAYHRTLDGNITYPKWGAYGGSSIPYDITAYVSDLKIRRK</sequence>
<name>A0ABS1BL30_9SPHI</name>
<gene>
    <name evidence="1" type="ORF">I5M32_11575</name>
</gene>
<proteinExistence type="predicted"/>
<dbReference type="Proteomes" id="UP000660024">
    <property type="component" value="Unassembled WGS sequence"/>
</dbReference>
<organism evidence="1 2">
    <name type="scientific">Pedobacter segetis</name>
    <dbReference type="NCBI Taxonomy" id="2793069"/>
    <lineage>
        <taxon>Bacteria</taxon>
        <taxon>Pseudomonadati</taxon>
        <taxon>Bacteroidota</taxon>
        <taxon>Sphingobacteriia</taxon>
        <taxon>Sphingobacteriales</taxon>
        <taxon>Sphingobacteriaceae</taxon>
        <taxon>Pedobacter</taxon>
    </lineage>
</organism>
<comment type="caution">
    <text evidence="1">The sequence shown here is derived from an EMBL/GenBank/DDBJ whole genome shotgun (WGS) entry which is preliminary data.</text>
</comment>
<dbReference type="EMBL" id="JAEHFY010000015">
    <property type="protein sequence ID" value="MBK0383597.1"/>
    <property type="molecule type" value="Genomic_DNA"/>
</dbReference>
<dbReference type="PROSITE" id="PS51257">
    <property type="entry name" value="PROKAR_LIPOPROTEIN"/>
    <property type="match status" value="1"/>
</dbReference>
<reference evidence="1 2" key="1">
    <citation type="submission" date="2020-12" db="EMBL/GenBank/DDBJ databases">
        <title>Bacterial novel species Pedobacter sp. SD-b isolated from soil.</title>
        <authorList>
            <person name="Jung H.-Y."/>
        </authorList>
    </citation>
    <scope>NUCLEOTIDE SEQUENCE [LARGE SCALE GENOMIC DNA]</scope>
    <source>
        <strain evidence="1 2">SD-b</strain>
    </source>
</reference>
<protein>
    <submittedName>
        <fullName evidence="1">Heparin lyase I family protein</fullName>
    </submittedName>
</protein>
<keyword evidence="1" id="KW-0456">Lyase</keyword>
<keyword evidence="2" id="KW-1185">Reference proteome</keyword>
<dbReference type="GO" id="GO:0016829">
    <property type="term" value="F:lyase activity"/>
    <property type="evidence" value="ECO:0007669"/>
    <property type="project" value="UniProtKB-KW"/>
</dbReference>